<name>A0ABY3MG92_AERVE</name>
<evidence type="ECO:0000313" key="3">
    <source>
        <dbReference type="Proteomes" id="UP000323129"/>
    </source>
</evidence>
<evidence type="ECO:0000313" key="2">
    <source>
        <dbReference type="EMBL" id="TYD40377.1"/>
    </source>
</evidence>
<protein>
    <recommendedName>
        <fullName evidence="4">Metallohydrolase</fullName>
    </recommendedName>
</protein>
<dbReference type="SUPFAM" id="SSF56281">
    <property type="entry name" value="Metallo-hydrolase/oxidoreductase"/>
    <property type="match status" value="1"/>
</dbReference>
<dbReference type="PANTHER" id="PTHR30619:SF1">
    <property type="entry name" value="RECOMBINATION PROTEIN 2"/>
    <property type="match status" value="1"/>
</dbReference>
<comment type="caution">
    <text evidence="2">The sequence shown here is derived from an EMBL/GenBank/DDBJ whole genome shotgun (WGS) entry which is preliminary data.</text>
</comment>
<sequence>MVAKITFFPVGNGDMTLIETEDNKRVLIDCRIRAGADYPDVVSMLTERLLTDDKGRHYVDVFVCTHPHDDHCGGIQEHFYLGKPEDYADKSKKIFINEIWASPIVFKRANQTDHKLTDDARALHAEIRRRIRLYQDKQYIQEIGNQVLILTEDEEGNLDSTQRILCKRDAEICRINNQSTSGFRARVLGPAPKSDIEEQEVSLGANESSVIMNYQITGDGRSIHFLTGGDAKVVCWDVLWEHLEADGHTCWLEYDLLQAPHHCSWRSLSHDSWKEKKAANETAEISAPAWNALSQAKDGAFIVSSSKSIHDDDKDPPSFAAMKEYRKILGSDKANFICVADHQKEGEETPLEFWITSDGLTRSSPKKLSLSGTGKNSVNLSDDGRGYA</sequence>
<dbReference type="InterPro" id="IPR052159">
    <property type="entry name" value="Competence_DNA_uptake"/>
</dbReference>
<dbReference type="Gene3D" id="3.60.15.10">
    <property type="entry name" value="Ribonuclease Z/Hydroxyacylglutathione hydrolase-like"/>
    <property type="match status" value="1"/>
</dbReference>
<proteinExistence type="predicted"/>
<dbReference type="EMBL" id="NQMC01000100">
    <property type="protein sequence ID" value="TYD40377.1"/>
    <property type="molecule type" value="Genomic_DNA"/>
</dbReference>
<keyword evidence="3" id="KW-1185">Reference proteome</keyword>
<feature type="compositionally biased region" description="Polar residues" evidence="1">
    <location>
        <begin position="370"/>
        <end position="380"/>
    </location>
</feature>
<organism evidence="2 3">
    <name type="scientific">Aeromonas veronii</name>
    <dbReference type="NCBI Taxonomy" id="654"/>
    <lineage>
        <taxon>Bacteria</taxon>
        <taxon>Pseudomonadati</taxon>
        <taxon>Pseudomonadota</taxon>
        <taxon>Gammaproteobacteria</taxon>
        <taxon>Aeromonadales</taxon>
        <taxon>Aeromonadaceae</taxon>
        <taxon>Aeromonas</taxon>
    </lineage>
</organism>
<dbReference type="PANTHER" id="PTHR30619">
    <property type="entry name" value="DNA INTERNALIZATION/COMPETENCE PROTEIN COMEC/REC2"/>
    <property type="match status" value="1"/>
</dbReference>
<dbReference type="InterPro" id="IPR036866">
    <property type="entry name" value="RibonucZ/Hydroxyglut_hydro"/>
</dbReference>
<feature type="region of interest" description="Disordered" evidence="1">
    <location>
        <begin position="360"/>
        <end position="388"/>
    </location>
</feature>
<evidence type="ECO:0000256" key="1">
    <source>
        <dbReference type="SAM" id="MobiDB-lite"/>
    </source>
</evidence>
<reference evidence="2 3" key="1">
    <citation type="submission" date="2017-08" db="EMBL/GenBank/DDBJ databases">
        <title>Aeromonas veronii bv sobria strain NS22 whole genome sequencing.</title>
        <authorList>
            <person name="Katharios P."/>
            <person name="Ha V.Q."/>
            <person name="Smyrli M."/>
        </authorList>
    </citation>
    <scope>NUCLEOTIDE SEQUENCE [LARGE SCALE GENOMIC DNA]</scope>
    <source>
        <strain evidence="2 3">NS22</strain>
    </source>
</reference>
<dbReference type="Proteomes" id="UP000323129">
    <property type="component" value="Unassembled WGS sequence"/>
</dbReference>
<accession>A0ABY3MG92</accession>
<evidence type="ECO:0008006" key="4">
    <source>
        <dbReference type="Google" id="ProtNLM"/>
    </source>
</evidence>
<gene>
    <name evidence="2" type="ORF">CJF24_20755</name>
</gene>
<dbReference type="RefSeq" id="WP_115578150.1">
    <property type="nucleotide sequence ID" value="NZ_NMUS01000090.1"/>
</dbReference>